<evidence type="ECO:0000256" key="1">
    <source>
        <dbReference type="SAM" id="Phobius"/>
    </source>
</evidence>
<reference evidence="4" key="1">
    <citation type="submission" date="2017-12" db="EMBL/GenBank/DDBJ databases">
        <authorList>
            <person name="Diaz M."/>
        </authorList>
    </citation>
    <scope>NUCLEOTIDE SEQUENCE [LARGE SCALE GENOMIC DNA]</scope>
    <source>
        <strain evidence="4">FI11154</strain>
    </source>
</reference>
<proteinExistence type="predicted"/>
<name>A0A2P9HMN7_9HYPH</name>
<dbReference type="InterPro" id="IPR005586">
    <property type="entry name" value="ABC_trans_aux"/>
</dbReference>
<evidence type="ECO:0000259" key="2">
    <source>
        <dbReference type="Pfam" id="PF03886"/>
    </source>
</evidence>
<dbReference type="SUPFAM" id="SSF159594">
    <property type="entry name" value="XCC0632-like"/>
    <property type="match status" value="1"/>
</dbReference>
<keyword evidence="1" id="KW-0812">Transmembrane</keyword>
<keyword evidence="1" id="KW-0472">Membrane</keyword>
<sequence>MIFLSGNSTGGTNGLKSRCKIGAVGSVSLLLAALLAGCGTTPLDTFNLSAPKPAVSSPSRKSLQLLVPTPTALKALDSENIVISSAPGSIEYLKGAQWGDRLTNIVQSRLVQAYENTGVFGGVGRPGDGLAINYQILTDLRMFGVQVSGGSRTAVVELAIKLMNDKTGEVRSTRVFRNSAPVSGTGNAAYVKALDAAFDRTVNEIVTWTVSSL</sequence>
<accession>A0A2P9HMN7</accession>
<evidence type="ECO:0000313" key="4">
    <source>
        <dbReference type="Proteomes" id="UP000246073"/>
    </source>
</evidence>
<organism evidence="3 4">
    <name type="scientific">Ochrobactrum soli</name>
    <dbReference type="NCBI Taxonomy" id="2448455"/>
    <lineage>
        <taxon>Bacteria</taxon>
        <taxon>Pseudomonadati</taxon>
        <taxon>Pseudomonadota</taxon>
        <taxon>Alphaproteobacteria</taxon>
        <taxon>Hyphomicrobiales</taxon>
        <taxon>Brucellaceae</taxon>
        <taxon>Brucella/Ochrobactrum group</taxon>
        <taxon>Ochrobactrum</taxon>
    </lineage>
</organism>
<keyword evidence="1" id="KW-1133">Transmembrane helix</keyword>
<protein>
    <submittedName>
        <fullName evidence="3">Membrane lipoprotein lipid attachment site containing protein</fullName>
    </submittedName>
</protein>
<gene>
    <name evidence="3" type="ORF">OHAE_1120</name>
</gene>
<dbReference type="Gene3D" id="3.40.50.10610">
    <property type="entry name" value="ABC-type transport auxiliary lipoprotein component"/>
    <property type="match status" value="1"/>
</dbReference>
<dbReference type="AlphaFoldDB" id="A0A2P9HMN7"/>
<evidence type="ECO:0000313" key="3">
    <source>
        <dbReference type="EMBL" id="SPL65253.1"/>
    </source>
</evidence>
<keyword evidence="3" id="KW-0449">Lipoprotein</keyword>
<feature type="transmembrane region" description="Helical" evidence="1">
    <location>
        <begin position="21"/>
        <end position="43"/>
    </location>
</feature>
<dbReference type="Pfam" id="PF03886">
    <property type="entry name" value="ABC_trans_aux"/>
    <property type="match status" value="1"/>
</dbReference>
<dbReference type="EMBL" id="OOFM01000005">
    <property type="protein sequence ID" value="SPL65253.1"/>
    <property type="molecule type" value="Genomic_DNA"/>
</dbReference>
<dbReference type="Proteomes" id="UP000246073">
    <property type="component" value="Unassembled WGS sequence"/>
</dbReference>
<feature type="domain" description="ABC-type transport auxiliary lipoprotein component" evidence="2">
    <location>
        <begin position="46"/>
        <end position="206"/>
    </location>
</feature>